<feature type="transmembrane region" description="Helical" evidence="3">
    <location>
        <begin position="272"/>
        <end position="294"/>
    </location>
</feature>
<evidence type="ECO:0000259" key="5">
    <source>
        <dbReference type="Pfam" id="PF14257"/>
    </source>
</evidence>
<evidence type="ECO:0000313" key="6">
    <source>
        <dbReference type="EMBL" id="KAB1643165.1"/>
    </source>
</evidence>
<evidence type="ECO:0000256" key="4">
    <source>
        <dbReference type="SAM" id="SignalP"/>
    </source>
</evidence>
<dbReference type="AlphaFoldDB" id="A0A7J5BAV0"/>
<feature type="chain" id="PRO_5039082583" evidence="4">
    <location>
        <begin position="30"/>
        <end position="356"/>
    </location>
</feature>
<comment type="caution">
    <text evidence="6">The sequence shown here is derived from an EMBL/GenBank/DDBJ whole genome shotgun (WGS) entry which is preliminary data.</text>
</comment>
<organism evidence="6 7">
    <name type="scientific">Gulosibacter chungangensis</name>
    <dbReference type="NCBI Taxonomy" id="979746"/>
    <lineage>
        <taxon>Bacteria</taxon>
        <taxon>Bacillati</taxon>
        <taxon>Actinomycetota</taxon>
        <taxon>Actinomycetes</taxon>
        <taxon>Micrococcales</taxon>
        <taxon>Microbacteriaceae</taxon>
        <taxon>Gulosibacter</taxon>
    </lineage>
</organism>
<keyword evidence="3" id="KW-1133">Transmembrane helix</keyword>
<feature type="region of interest" description="Disordered" evidence="2">
    <location>
        <begin position="311"/>
        <end position="356"/>
    </location>
</feature>
<keyword evidence="7" id="KW-1185">Reference proteome</keyword>
<gene>
    <name evidence="6" type="ORF">F8O05_07970</name>
</gene>
<keyword evidence="1" id="KW-0175">Coiled coil</keyword>
<feature type="compositionally biased region" description="Acidic residues" evidence="2">
    <location>
        <begin position="50"/>
        <end position="66"/>
    </location>
</feature>
<keyword evidence="3" id="KW-0472">Membrane</keyword>
<evidence type="ECO:0000256" key="1">
    <source>
        <dbReference type="SAM" id="Coils"/>
    </source>
</evidence>
<keyword evidence="3" id="KW-0812">Transmembrane</keyword>
<evidence type="ECO:0000256" key="3">
    <source>
        <dbReference type="SAM" id="Phobius"/>
    </source>
</evidence>
<dbReference type="EMBL" id="WBKB01000004">
    <property type="protein sequence ID" value="KAB1643165.1"/>
    <property type="molecule type" value="Genomic_DNA"/>
</dbReference>
<reference evidence="6 7" key="1">
    <citation type="submission" date="2019-09" db="EMBL/GenBank/DDBJ databases">
        <title>Phylogeny of genus Pseudoclavibacter and closely related genus.</title>
        <authorList>
            <person name="Li Y."/>
        </authorList>
    </citation>
    <scope>NUCLEOTIDE SEQUENCE [LARGE SCALE GENOMIC DNA]</scope>
    <source>
        <strain evidence="6 7">KCTC 13959</strain>
    </source>
</reference>
<accession>A0A7J5BAV0</accession>
<feature type="compositionally biased region" description="Polar residues" evidence="2">
    <location>
        <begin position="333"/>
        <end position="349"/>
    </location>
</feature>
<feature type="region of interest" description="Disordered" evidence="2">
    <location>
        <begin position="28"/>
        <end position="82"/>
    </location>
</feature>
<dbReference type="Proteomes" id="UP000433493">
    <property type="component" value="Unassembled WGS sequence"/>
</dbReference>
<feature type="signal peptide" evidence="4">
    <location>
        <begin position="1"/>
        <end position="29"/>
    </location>
</feature>
<dbReference type="RefSeq" id="WP_158052214.1">
    <property type="nucleotide sequence ID" value="NZ_WBKB01000004.1"/>
</dbReference>
<proteinExistence type="predicted"/>
<name>A0A7J5BAV0_9MICO</name>
<evidence type="ECO:0000313" key="7">
    <source>
        <dbReference type="Proteomes" id="UP000433493"/>
    </source>
</evidence>
<feature type="domain" description="DUF4349" evidence="5">
    <location>
        <begin position="83"/>
        <end position="290"/>
    </location>
</feature>
<evidence type="ECO:0000256" key="2">
    <source>
        <dbReference type="SAM" id="MobiDB-lite"/>
    </source>
</evidence>
<dbReference type="InterPro" id="IPR045865">
    <property type="entry name" value="ACT-like_dom_sf"/>
</dbReference>
<feature type="compositionally biased region" description="Basic and acidic residues" evidence="2">
    <location>
        <begin position="34"/>
        <end position="43"/>
    </location>
</feature>
<dbReference type="SUPFAM" id="SSF55021">
    <property type="entry name" value="ACT-like"/>
    <property type="match status" value="1"/>
</dbReference>
<dbReference type="InterPro" id="IPR025645">
    <property type="entry name" value="DUF4349"/>
</dbReference>
<dbReference type="OrthoDB" id="186919at2"/>
<sequence length="356" mass="38309">MSTSTSQRLMGGLVAGLATLALLTGCAGAGGSTESDRGERSEEYSAPSEEFVDEAPMDGAAEDSEQSEAGGAAPSDTNTVADRDIITTTSADVRVEDVPGSVSKLEQLVAKYDGRIEARTERTNDTVPEAYLTIRVPAEHNDAFLTELKELGEVTQIESFAVDVTLDKVDLESRISSLQSSIASLESMLEQATNVEDMLDIEQELSQRQAELQSLEAQLEVLSEDVAMSTVYVNLTTNATPQPIDEPTGFFAGLVKGWNDFVDSLNDFVTDFGYALPGLALLLIILAALWFFVIRPIWKRLRKQALPHEVAPEPYESATNSDASPQPEPAATSLASTQNNPDEPGNSQLPPLPKLD</sequence>
<protein>
    <submittedName>
        <fullName evidence="6">DUF4349 domain-containing protein</fullName>
    </submittedName>
</protein>
<dbReference type="Pfam" id="PF14257">
    <property type="entry name" value="DUF4349"/>
    <property type="match status" value="1"/>
</dbReference>
<keyword evidence="4" id="KW-0732">Signal</keyword>
<feature type="coiled-coil region" evidence="1">
    <location>
        <begin position="168"/>
        <end position="225"/>
    </location>
</feature>